<protein>
    <submittedName>
        <fullName evidence="2">CoA transferase</fullName>
    </submittedName>
</protein>
<keyword evidence="2" id="KW-0808">Transferase</keyword>
<proteinExistence type="predicted"/>
<dbReference type="Pfam" id="PF02515">
    <property type="entry name" value="CoA_transf_3"/>
    <property type="match status" value="1"/>
</dbReference>
<dbReference type="RefSeq" id="WP_343995449.1">
    <property type="nucleotide sequence ID" value="NZ_BAAALG010000011.1"/>
</dbReference>
<comment type="caution">
    <text evidence="2">The sequence shown here is derived from an EMBL/GenBank/DDBJ whole genome shotgun (WGS) entry which is preliminary data.</text>
</comment>
<dbReference type="InterPro" id="IPR023606">
    <property type="entry name" value="CoA-Trfase_III_dom_1_sf"/>
</dbReference>
<dbReference type="Gene3D" id="3.40.50.10540">
    <property type="entry name" value="Crotonobetainyl-coa:carnitine coa-transferase, domain 1"/>
    <property type="match status" value="1"/>
</dbReference>
<reference evidence="2 3" key="1">
    <citation type="journal article" date="2019" name="Int. J. Syst. Evol. Microbiol.">
        <title>The Global Catalogue of Microorganisms (GCM) 10K type strain sequencing project: providing services to taxonomists for standard genome sequencing and annotation.</title>
        <authorList>
            <consortium name="The Broad Institute Genomics Platform"/>
            <consortium name="The Broad Institute Genome Sequencing Center for Infectious Disease"/>
            <person name="Wu L."/>
            <person name="Ma J."/>
        </authorList>
    </citation>
    <scope>NUCLEOTIDE SEQUENCE [LARGE SCALE GENOMIC DNA]</scope>
    <source>
        <strain evidence="2 3">JCM 13008</strain>
    </source>
</reference>
<dbReference type="PANTHER" id="PTHR48228:SF5">
    <property type="entry name" value="ALPHA-METHYLACYL-COA RACEMASE"/>
    <property type="match status" value="1"/>
</dbReference>
<evidence type="ECO:0000313" key="3">
    <source>
        <dbReference type="Proteomes" id="UP001501581"/>
    </source>
</evidence>
<dbReference type="PANTHER" id="PTHR48228">
    <property type="entry name" value="SUCCINYL-COA--D-CITRAMALATE COA-TRANSFERASE"/>
    <property type="match status" value="1"/>
</dbReference>
<dbReference type="GO" id="GO:0016740">
    <property type="term" value="F:transferase activity"/>
    <property type="evidence" value="ECO:0007669"/>
    <property type="project" value="UniProtKB-KW"/>
</dbReference>
<name>A0ABN1TX00_9ACTN</name>
<feature type="compositionally biased region" description="Pro residues" evidence="1">
    <location>
        <begin position="164"/>
        <end position="174"/>
    </location>
</feature>
<dbReference type="Proteomes" id="UP001501581">
    <property type="component" value="Unassembled WGS sequence"/>
</dbReference>
<gene>
    <name evidence="2" type="ORF">GCM10009668_28270</name>
</gene>
<sequence length="423" mass="43716">MSSADQQVLRGWADAGLVALTGPAAGPPQVGPGDPAGQIVEGLRRIAEAGRQRTGRVPGLPGVGLLAERAALLGLGRRAPLSVGGAFRAVATTDGHLGLSLARPSDRELIPALVESDLAAGREGAEIWEAIADWARDLPAREAVERARLLGLPASEIPAVEEVTPPPPPPPPAEAVPAGGAAPVRERPLVVDLSALWAGPLCSDLLRRTGARVVKVESAARPDGARRGEGAFFDLVNEGKQMVALDFASARDRGRLAELIARADLVIEASRPRALRALGVDADEVVAAGTRWLSITARGRDSDAVGFGDDVAVDAGLFVRDRDQTPAPIGDAIADPLTGVAAAALAAEALLEERATMMAVSMWATARAARDRCPVPPEHEVVADGAGWSLRTPGGRLPVASPRARRAFRSAGGLGADTREVLG</sequence>
<dbReference type="SUPFAM" id="SSF89796">
    <property type="entry name" value="CoA-transferase family III (CaiB/BaiF)"/>
    <property type="match status" value="1"/>
</dbReference>
<evidence type="ECO:0000256" key="1">
    <source>
        <dbReference type="SAM" id="MobiDB-lite"/>
    </source>
</evidence>
<accession>A0ABN1TX00</accession>
<feature type="region of interest" description="Disordered" evidence="1">
    <location>
        <begin position="159"/>
        <end position="179"/>
    </location>
</feature>
<keyword evidence="3" id="KW-1185">Reference proteome</keyword>
<dbReference type="InterPro" id="IPR050509">
    <property type="entry name" value="CoA-transferase_III"/>
</dbReference>
<dbReference type="InterPro" id="IPR003673">
    <property type="entry name" value="CoA-Trfase_fam_III"/>
</dbReference>
<dbReference type="EMBL" id="BAAALG010000011">
    <property type="protein sequence ID" value="GAA1106795.1"/>
    <property type="molecule type" value="Genomic_DNA"/>
</dbReference>
<evidence type="ECO:0000313" key="2">
    <source>
        <dbReference type="EMBL" id="GAA1106795.1"/>
    </source>
</evidence>
<organism evidence="2 3">
    <name type="scientific">Nocardioides dubius</name>
    <dbReference type="NCBI Taxonomy" id="317019"/>
    <lineage>
        <taxon>Bacteria</taxon>
        <taxon>Bacillati</taxon>
        <taxon>Actinomycetota</taxon>
        <taxon>Actinomycetes</taxon>
        <taxon>Propionibacteriales</taxon>
        <taxon>Nocardioidaceae</taxon>
        <taxon>Nocardioides</taxon>
    </lineage>
</organism>